<name>A0A0U2UMN3_ACAPC</name>
<organism evidence="2">
    <name type="scientific">Acartia pacifica</name>
    <name type="common">Copepod</name>
    <dbReference type="NCBI Taxonomy" id="335913"/>
    <lineage>
        <taxon>Eukaryota</taxon>
        <taxon>Metazoa</taxon>
        <taxon>Ecdysozoa</taxon>
        <taxon>Arthropoda</taxon>
        <taxon>Crustacea</taxon>
        <taxon>Multicrustacea</taxon>
        <taxon>Hexanauplia</taxon>
        <taxon>Copepoda</taxon>
        <taxon>Calanoida</taxon>
        <taxon>Acartiidae</taxon>
        <taxon>Acartia</taxon>
    </lineage>
</organism>
<dbReference type="SMART" id="SM00316">
    <property type="entry name" value="S1"/>
    <property type="match status" value="1"/>
</dbReference>
<dbReference type="AlphaFoldDB" id="A0A0U2UMN3"/>
<dbReference type="GO" id="GO:0003735">
    <property type="term" value="F:structural constituent of ribosome"/>
    <property type="evidence" value="ECO:0007669"/>
    <property type="project" value="TreeGrafter"/>
</dbReference>
<reference evidence="2" key="1">
    <citation type="journal article" date="2015" name="Sci. Rep.">
        <title>Spliced leader RNA trans-splicing discovered in copepods.</title>
        <authorList>
            <person name="Yang F."/>
            <person name="Xu D."/>
            <person name="Zhuang Y."/>
            <person name="Yi X."/>
            <person name="Huang Y."/>
            <person name="Chen H."/>
            <person name="Lin S."/>
            <person name="Campbell D.A."/>
            <person name="Sturm N.R."/>
            <person name="Liu G."/>
            <person name="Zhang H."/>
        </authorList>
    </citation>
    <scope>NUCLEOTIDE SEQUENCE</scope>
</reference>
<dbReference type="Pfam" id="PF00575">
    <property type="entry name" value="S1"/>
    <property type="match status" value="1"/>
</dbReference>
<dbReference type="PANTHER" id="PTHR10724:SF10">
    <property type="entry name" value="S1 RNA-BINDING DOMAIN-CONTAINING PROTEIN 1"/>
    <property type="match status" value="1"/>
</dbReference>
<dbReference type="EMBL" id="KT754324">
    <property type="protein sequence ID" value="ALS04158.1"/>
    <property type="molecule type" value="mRNA"/>
</dbReference>
<dbReference type="InterPro" id="IPR050437">
    <property type="entry name" value="Ribos_protein_bS1-like"/>
</dbReference>
<feature type="domain" description="S1 motif" evidence="1">
    <location>
        <begin position="33"/>
        <end position="95"/>
    </location>
</feature>
<accession>A0A0U2UMN3</accession>
<dbReference type="GO" id="GO:0006412">
    <property type="term" value="P:translation"/>
    <property type="evidence" value="ECO:0007669"/>
    <property type="project" value="TreeGrafter"/>
</dbReference>
<evidence type="ECO:0000259" key="1">
    <source>
        <dbReference type="PROSITE" id="PS50126"/>
    </source>
</evidence>
<dbReference type="InterPro" id="IPR003029">
    <property type="entry name" value="S1_domain"/>
</dbReference>
<dbReference type="PROSITE" id="PS50126">
    <property type="entry name" value="S1"/>
    <property type="match status" value="1"/>
</dbReference>
<proteinExistence type="evidence at transcript level"/>
<protein>
    <submittedName>
        <fullName evidence="2">S1 RNA-binding domain-containing protein 1</fullName>
    </submittedName>
</protein>
<dbReference type="SUPFAM" id="SSF50249">
    <property type="entry name" value="Nucleic acid-binding proteins"/>
    <property type="match status" value="1"/>
</dbReference>
<dbReference type="Gene3D" id="2.40.50.140">
    <property type="entry name" value="Nucleic acid-binding proteins"/>
    <property type="match status" value="1"/>
</dbReference>
<dbReference type="GO" id="GO:0003729">
    <property type="term" value="F:mRNA binding"/>
    <property type="evidence" value="ECO:0007669"/>
    <property type="project" value="TreeGrafter"/>
</dbReference>
<dbReference type="InterPro" id="IPR012340">
    <property type="entry name" value="NA-bd_OB-fold"/>
</dbReference>
<evidence type="ECO:0000313" key="2">
    <source>
        <dbReference type="EMBL" id="ALS04158.1"/>
    </source>
</evidence>
<sequence>MMLELYINRRTKAQILHPPTPPPLTRIEDVAVGSTLTGRVSNVTSFGAFVDIGLGKDGLLHVSKMRGCRVDLGNRVVVKLISKDPQRGKISLELVSLL</sequence>
<dbReference type="PANTHER" id="PTHR10724">
    <property type="entry name" value="30S RIBOSOMAL PROTEIN S1"/>
    <property type="match status" value="1"/>
</dbReference>